<keyword evidence="2" id="KW-0520">NAD</keyword>
<gene>
    <name evidence="5" type="ORF">JJQ90_13310</name>
</gene>
<dbReference type="PIRSF" id="PIRSF036492">
    <property type="entry name" value="ALDH"/>
    <property type="match status" value="1"/>
</dbReference>
<protein>
    <recommendedName>
        <fullName evidence="3">Aldehyde dehydrogenase</fullName>
    </recommendedName>
</protein>
<evidence type="ECO:0000256" key="2">
    <source>
        <dbReference type="ARBA" id="ARBA00023027"/>
    </source>
</evidence>
<evidence type="ECO:0000313" key="5">
    <source>
        <dbReference type="EMBL" id="MBU8544694.1"/>
    </source>
</evidence>
<dbReference type="PANTHER" id="PTHR43570">
    <property type="entry name" value="ALDEHYDE DEHYDROGENASE"/>
    <property type="match status" value="1"/>
</dbReference>
<reference evidence="5 6" key="1">
    <citation type="submission" date="2021-01" db="EMBL/GenBank/DDBJ databases">
        <title>Roseomonas sp. nov, a bacterium isolated from an oil production mixture in Yumen Oilfield.</title>
        <authorList>
            <person name="Wu D."/>
        </authorList>
    </citation>
    <scope>NUCLEOTIDE SEQUENCE [LARGE SCALE GENOMIC DNA]</scope>
    <source>
        <strain evidence="5 6">ROY-5-3</strain>
    </source>
</reference>
<dbReference type="Pfam" id="PF00171">
    <property type="entry name" value="Aldedh"/>
    <property type="match status" value="2"/>
</dbReference>
<name>A0ABS6H8C4_9PROT</name>
<evidence type="ECO:0000313" key="6">
    <source>
        <dbReference type="Proteomes" id="UP000689967"/>
    </source>
</evidence>
<proteinExistence type="inferred from homology"/>
<accession>A0ABS6H8C4</accession>
<comment type="caution">
    <text evidence="5">The sequence shown here is derived from an EMBL/GenBank/DDBJ whole genome shotgun (WGS) entry which is preliminary data.</text>
</comment>
<feature type="domain" description="Aldehyde dehydrogenase" evidence="4">
    <location>
        <begin position="9"/>
        <end position="265"/>
    </location>
</feature>
<keyword evidence="1 3" id="KW-0560">Oxidoreductase</keyword>
<dbReference type="PANTHER" id="PTHR43570:SF20">
    <property type="entry name" value="ALDEHYDE DEHYDROGENASE ALDX-RELATED"/>
    <property type="match status" value="1"/>
</dbReference>
<dbReference type="InterPro" id="IPR015590">
    <property type="entry name" value="Aldehyde_DH_dom"/>
</dbReference>
<keyword evidence="6" id="KW-1185">Reference proteome</keyword>
<dbReference type="PROSITE" id="PS00070">
    <property type="entry name" value="ALDEHYDE_DEHYDR_CYS"/>
    <property type="match status" value="1"/>
</dbReference>
<comment type="similarity">
    <text evidence="3">Belongs to the aldehyde dehydrogenase family.</text>
</comment>
<evidence type="ECO:0000259" key="4">
    <source>
        <dbReference type="Pfam" id="PF00171"/>
    </source>
</evidence>
<dbReference type="InterPro" id="IPR016160">
    <property type="entry name" value="Ald_DH_CS_CYS"/>
</dbReference>
<evidence type="ECO:0000256" key="1">
    <source>
        <dbReference type="ARBA" id="ARBA00023002"/>
    </source>
</evidence>
<dbReference type="Proteomes" id="UP000689967">
    <property type="component" value="Unassembled WGS sequence"/>
</dbReference>
<dbReference type="InterPro" id="IPR012394">
    <property type="entry name" value="Aldehyde_DH_NAD(P)"/>
</dbReference>
<sequence length="448" mass="47132">MTPGEALARLRAAQDRDGRPSLDLRRDLLDRLAKTLLARAEDIAAALDADYEGRSRLETLLADVLCTVDAARYSRRHLKRWAKARRVAVPYPFWPASAWEEPVPKGVIGIMAPWNYPVQLALIPVVDAIAAGNRVAVKPSEAVPRTAALIAEVLETALGPEMAATVQGGPLVAADFAAQPWDHLMFTGGTETGRKVAMAAARNLVPLTLELGGKCPAVVLPGADLAVAAKDILAGKAVNAGQTCIAPDTVLLVGHAPEAFAEACRASGIALPESGLASPAQAARLDRLGEGVALERLGPDGPGRQRALALALPEAGSPLLWEEIFGPVLAVQPVPDLAAAIGWIRARPSPLAIYTFGATPAERAQLAAATASGAVVSDRTVEYAAFSALGFGGTGGSGYGRYHGKAGFFEFSVVCSHVRHGRWSLSRLFDLPRKRFAQQLISRLVGGR</sequence>
<dbReference type="RefSeq" id="WP_216876111.1">
    <property type="nucleotide sequence ID" value="NZ_JAERQM010000003.1"/>
</dbReference>
<evidence type="ECO:0000256" key="3">
    <source>
        <dbReference type="PIRNR" id="PIRNR036492"/>
    </source>
</evidence>
<organism evidence="5 6">
    <name type="scientific">Falsiroseomonas oleicola</name>
    <dbReference type="NCBI Taxonomy" id="2801474"/>
    <lineage>
        <taxon>Bacteria</taxon>
        <taxon>Pseudomonadati</taxon>
        <taxon>Pseudomonadota</taxon>
        <taxon>Alphaproteobacteria</taxon>
        <taxon>Acetobacterales</taxon>
        <taxon>Roseomonadaceae</taxon>
        <taxon>Falsiroseomonas</taxon>
    </lineage>
</organism>
<feature type="domain" description="Aldehyde dehydrogenase" evidence="4">
    <location>
        <begin position="316"/>
        <end position="412"/>
    </location>
</feature>
<dbReference type="EMBL" id="JAERQM010000003">
    <property type="protein sequence ID" value="MBU8544694.1"/>
    <property type="molecule type" value="Genomic_DNA"/>
</dbReference>